<dbReference type="Proteomes" id="UP000706039">
    <property type="component" value="Unassembled WGS sequence"/>
</dbReference>
<dbReference type="RefSeq" id="WP_222991820.1">
    <property type="nucleotide sequence ID" value="NZ_JAINVV010000009.1"/>
</dbReference>
<evidence type="ECO:0000256" key="2">
    <source>
        <dbReference type="ARBA" id="ARBA00022723"/>
    </source>
</evidence>
<proteinExistence type="predicted"/>
<dbReference type="EMBL" id="JAINVV010000009">
    <property type="protein sequence ID" value="MBY8824752.1"/>
    <property type="molecule type" value="Genomic_DNA"/>
</dbReference>
<name>A0ABS7PTT8_9SPHN</name>
<dbReference type="InterPro" id="IPR011257">
    <property type="entry name" value="DNA_glycosylase"/>
</dbReference>
<comment type="caution">
    <text evidence="6">The sequence shown here is derived from an EMBL/GenBank/DDBJ whole genome shotgun (WGS) entry which is preliminary data.</text>
</comment>
<evidence type="ECO:0000313" key="7">
    <source>
        <dbReference type="Proteomes" id="UP000706039"/>
    </source>
</evidence>
<feature type="domain" description="HhH-GPD" evidence="5">
    <location>
        <begin position="43"/>
        <end position="204"/>
    </location>
</feature>
<dbReference type="Gene3D" id="1.10.340.30">
    <property type="entry name" value="Hypothetical protein, domain 2"/>
    <property type="match status" value="1"/>
</dbReference>
<sequence length="225" mass="25530">MQARFDSAISDLGRWRGMLAPLLADLRLRPPRRPMSELIKAMISGRTLDADSQAAYDAIVCRFVSIRQLACAAPDEIEAVIARVNYAPIKAEWMARTLRIIGRDRPDYRLEFLGGVPLAEALVYLEQLPGIRRKVAASVLNASTLRRSVFIVDTHVRRVLRRLRYVRRNADYCEASEAVTADLRDWSGEDLLLLHIAMKRLGQRHCHERAPDCRACPLRRECPGA</sequence>
<dbReference type="InterPro" id="IPR023170">
    <property type="entry name" value="HhH_base_excis_C"/>
</dbReference>
<keyword evidence="1" id="KW-0004">4Fe-4S</keyword>
<evidence type="ECO:0000256" key="3">
    <source>
        <dbReference type="ARBA" id="ARBA00023004"/>
    </source>
</evidence>
<dbReference type="PIRSF" id="PIRSF001435">
    <property type="entry name" value="Nth"/>
    <property type="match status" value="1"/>
</dbReference>
<keyword evidence="3" id="KW-0408">Iron</keyword>
<keyword evidence="2" id="KW-0479">Metal-binding</keyword>
<gene>
    <name evidence="6" type="ORF">K7G82_20780</name>
</gene>
<evidence type="ECO:0000259" key="5">
    <source>
        <dbReference type="SMART" id="SM00478"/>
    </source>
</evidence>
<dbReference type="PANTHER" id="PTHR10359">
    <property type="entry name" value="A/G-SPECIFIC ADENINE GLYCOSYLASE/ENDONUCLEASE III"/>
    <property type="match status" value="1"/>
</dbReference>
<keyword evidence="7" id="KW-1185">Reference proteome</keyword>
<dbReference type="SMART" id="SM00478">
    <property type="entry name" value="ENDO3c"/>
    <property type="match status" value="1"/>
</dbReference>
<dbReference type="InterPro" id="IPR003265">
    <property type="entry name" value="HhH-GPD_domain"/>
</dbReference>
<dbReference type="SUPFAM" id="SSF48150">
    <property type="entry name" value="DNA-glycosylase"/>
    <property type="match status" value="1"/>
</dbReference>
<accession>A0ABS7PTT8</accession>
<evidence type="ECO:0000313" key="6">
    <source>
        <dbReference type="EMBL" id="MBY8824752.1"/>
    </source>
</evidence>
<evidence type="ECO:0000256" key="1">
    <source>
        <dbReference type="ARBA" id="ARBA00022485"/>
    </source>
</evidence>
<evidence type="ECO:0000256" key="4">
    <source>
        <dbReference type="ARBA" id="ARBA00023014"/>
    </source>
</evidence>
<dbReference type="Pfam" id="PF00730">
    <property type="entry name" value="HhH-GPD"/>
    <property type="match status" value="1"/>
</dbReference>
<organism evidence="6 7">
    <name type="scientific">Sphingomonas colocasiae</name>
    <dbReference type="NCBI Taxonomy" id="1848973"/>
    <lineage>
        <taxon>Bacteria</taxon>
        <taxon>Pseudomonadati</taxon>
        <taxon>Pseudomonadota</taxon>
        <taxon>Alphaproteobacteria</taxon>
        <taxon>Sphingomonadales</taxon>
        <taxon>Sphingomonadaceae</taxon>
        <taxon>Sphingomonas</taxon>
    </lineage>
</organism>
<keyword evidence="4" id="KW-0411">Iron-sulfur</keyword>
<protein>
    <recommendedName>
        <fullName evidence="5">HhH-GPD domain-containing protein</fullName>
    </recommendedName>
</protein>
<dbReference type="Gene3D" id="1.10.1670.10">
    <property type="entry name" value="Helix-hairpin-Helix base-excision DNA repair enzymes (C-terminal)"/>
    <property type="match status" value="1"/>
</dbReference>
<reference evidence="6 7" key="1">
    <citation type="submission" date="2021-08" db="EMBL/GenBank/DDBJ databases">
        <authorList>
            <person name="Tuo L."/>
        </authorList>
    </citation>
    <scope>NUCLEOTIDE SEQUENCE [LARGE SCALE GENOMIC DNA]</scope>
    <source>
        <strain evidence="6 7">JCM 31229</strain>
    </source>
</reference>